<reference evidence="1" key="1">
    <citation type="submission" date="2020-08" db="EMBL/GenBank/DDBJ databases">
        <title>Multicomponent nature underlies the extraordinary mechanical properties of spider dragline silk.</title>
        <authorList>
            <person name="Kono N."/>
            <person name="Nakamura H."/>
            <person name="Mori M."/>
            <person name="Yoshida Y."/>
            <person name="Ohtoshi R."/>
            <person name="Malay A.D."/>
            <person name="Moran D.A.P."/>
            <person name="Tomita M."/>
            <person name="Numata K."/>
            <person name="Arakawa K."/>
        </authorList>
    </citation>
    <scope>NUCLEOTIDE SEQUENCE</scope>
</reference>
<accession>A0A8X6QZ46</accession>
<comment type="caution">
    <text evidence="1">The sequence shown here is derived from an EMBL/GenBank/DDBJ whole genome shotgun (WGS) entry which is preliminary data.</text>
</comment>
<evidence type="ECO:0000313" key="2">
    <source>
        <dbReference type="Proteomes" id="UP000887013"/>
    </source>
</evidence>
<name>A0A8X6QZ46_NEPPI</name>
<keyword evidence="2" id="KW-1185">Reference proteome</keyword>
<dbReference type="AlphaFoldDB" id="A0A8X6QZ46"/>
<dbReference type="EMBL" id="BMAW01037111">
    <property type="protein sequence ID" value="GFU47036.1"/>
    <property type="molecule type" value="Genomic_DNA"/>
</dbReference>
<protein>
    <submittedName>
        <fullName evidence="1">Uncharacterized protein</fullName>
    </submittedName>
</protein>
<evidence type="ECO:0000313" key="1">
    <source>
        <dbReference type="EMBL" id="GFU47036.1"/>
    </source>
</evidence>
<organism evidence="1 2">
    <name type="scientific">Nephila pilipes</name>
    <name type="common">Giant wood spider</name>
    <name type="synonym">Nephila maculata</name>
    <dbReference type="NCBI Taxonomy" id="299642"/>
    <lineage>
        <taxon>Eukaryota</taxon>
        <taxon>Metazoa</taxon>
        <taxon>Ecdysozoa</taxon>
        <taxon>Arthropoda</taxon>
        <taxon>Chelicerata</taxon>
        <taxon>Arachnida</taxon>
        <taxon>Araneae</taxon>
        <taxon>Araneomorphae</taxon>
        <taxon>Entelegynae</taxon>
        <taxon>Araneoidea</taxon>
        <taxon>Nephilidae</taxon>
        <taxon>Nephila</taxon>
    </lineage>
</organism>
<proteinExistence type="predicted"/>
<gene>
    <name evidence="1" type="ORF">NPIL_275291</name>
</gene>
<dbReference type="Proteomes" id="UP000887013">
    <property type="component" value="Unassembled WGS sequence"/>
</dbReference>
<sequence>METVQYGRLPALMYEELPYLDTGHYRNPDESTAETLLKIHSSTHLKMPILGINVTTEHIKPGFFNLLFEYYPAFKFPII</sequence>